<keyword evidence="4" id="KW-1003">Cell membrane</keyword>
<dbReference type="OrthoDB" id="117970at2157"/>
<feature type="transmembrane region" description="Helical" evidence="8">
    <location>
        <begin position="260"/>
        <end position="283"/>
    </location>
</feature>
<dbReference type="RefSeq" id="WP_009069475.1">
    <property type="nucleotide sequence ID" value="NZ_JH597755.1"/>
</dbReference>
<feature type="transmembrane region" description="Helical" evidence="8">
    <location>
        <begin position="323"/>
        <end position="342"/>
    </location>
</feature>
<dbReference type="GO" id="GO:0022857">
    <property type="term" value="F:transmembrane transporter activity"/>
    <property type="evidence" value="ECO:0007669"/>
    <property type="project" value="InterPro"/>
</dbReference>
<dbReference type="FunFam" id="1.20.1720.10:FF:000021">
    <property type="entry name" value="Drug resistance transporter, EmrB/QacA subfamily"/>
    <property type="match status" value="1"/>
</dbReference>
<dbReference type="InterPro" id="IPR004638">
    <property type="entry name" value="EmrB-like"/>
</dbReference>
<evidence type="ECO:0000256" key="1">
    <source>
        <dbReference type="ARBA" id="ARBA00004651"/>
    </source>
</evidence>
<dbReference type="GO" id="GO:0005886">
    <property type="term" value="C:plasma membrane"/>
    <property type="evidence" value="ECO:0007669"/>
    <property type="project" value="UniProtKB-SubCell"/>
</dbReference>
<dbReference type="Gene3D" id="1.20.1250.20">
    <property type="entry name" value="MFS general substrate transporter like domains"/>
    <property type="match status" value="1"/>
</dbReference>
<feature type="transmembrane region" description="Helical" evidence="8">
    <location>
        <begin position="217"/>
        <end position="239"/>
    </location>
</feature>
<dbReference type="NCBIfam" id="TIGR00711">
    <property type="entry name" value="efflux_EmrB"/>
    <property type="match status" value="1"/>
</dbReference>
<keyword evidence="11" id="KW-1185">Reference proteome</keyword>
<comment type="subcellular location">
    <subcellularLocation>
        <location evidence="1">Cell membrane</location>
        <topology evidence="1">Multi-pass membrane protein</topology>
    </subcellularLocation>
</comment>
<dbReference type="AlphaFoldDB" id="H2C0P8"/>
<evidence type="ECO:0000256" key="3">
    <source>
        <dbReference type="ARBA" id="ARBA00022448"/>
    </source>
</evidence>
<feature type="transmembrane region" description="Helical" evidence="8">
    <location>
        <begin position="348"/>
        <end position="366"/>
    </location>
</feature>
<feature type="transmembrane region" description="Helical" evidence="8">
    <location>
        <begin position="75"/>
        <end position="98"/>
    </location>
</feature>
<feature type="domain" description="Major facilitator superfamily (MFS) profile" evidence="9">
    <location>
        <begin position="6"/>
        <end position="465"/>
    </location>
</feature>
<evidence type="ECO:0000256" key="6">
    <source>
        <dbReference type="ARBA" id="ARBA00022989"/>
    </source>
</evidence>
<dbReference type="SUPFAM" id="SSF103473">
    <property type="entry name" value="MFS general substrate transporter"/>
    <property type="match status" value="1"/>
</dbReference>
<dbReference type="InterPro" id="IPR020846">
    <property type="entry name" value="MFS_dom"/>
</dbReference>
<comment type="similarity">
    <text evidence="2">Belongs to the major facilitator superfamily. EmrB family.</text>
</comment>
<sequence>MRRSVILFVMVLGTLMAAVDSTVVLLALPTITTDLRANLSSAIWTILIYLLVTAVMTTQLGRLGDMFGRSRTYNLGFLVFTLGSALCGLSPSITYLILFRGIQAFGASMLQANSGAIIADVFPPRERGKAYGYTAIGWNVGATLGIVVGGILTTLAGWRFIFYINVPIGAVAIFLGLKYVKDVMTRGSQKLDVVGMTLLLLGLSTLTYGASDVAGRGINLLNGSLISMGVAFIVVMLALERRTENPIIDLKAFKNRVLAFSVLASFFQSTGYLSVVFIVIMYLQGIRGLSPLNASLLLVPGYVIASSLAPFAGRLSDRMGARIPATIGVAMMMSAVVIYIGLSVNTPLTTVILASVVGGLGSALFYPANNSAVMANARRGFYGGASGLLRTLANLGTLTSYVITITVASLSVPRYVAFEVFLGTTDLLGGVATSFLEGIRSALLVSFAILFIALILSAVRGKEAREERVETVTELRPS</sequence>
<keyword evidence="3" id="KW-0813">Transport</keyword>
<evidence type="ECO:0000313" key="11">
    <source>
        <dbReference type="Proteomes" id="UP000003980"/>
    </source>
</evidence>
<dbReference type="InterPro" id="IPR036259">
    <property type="entry name" value="MFS_trans_sf"/>
</dbReference>
<keyword evidence="5 8" id="KW-0812">Transmembrane</keyword>
<evidence type="ECO:0000256" key="7">
    <source>
        <dbReference type="ARBA" id="ARBA00023136"/>
    </source>
</evidence>
<reference evidence="10 11" key="1">
    <citation type="submission" date="2012-01" db="EMBL/GenBank/DDBJ databases">
        <title>Improved High-Quality Draft sequence of Metallosphaera yellowstonensis MK1.</title>
        <authorList>
            <consortium name="US DOE Joint Genome Institute"/>
            <person name="Lucas S."/>
            <person name="Han J."/>
            <person name="Cheng J.-F."/>
            <person name="Goodwin L."/>
            <person name="Pitluck S."/>
            <person name="Peters L."/>
            <person name="Teshima H."/>
            <person name="Detter J.C."/>
            <person name="Han C."/>
            <person name="Tapia R."/>
            <person name="Land M."/>
            <person name="Hauser L."/>
            <person name="Kyrpides N."/>
            <person name="Kozubal M."/>
            <person name="Macur R.E."/>
            <person name="Jay Z."/>
            <person name="Inskeep W."/>
            <person name="Woyke T."/>
        </authorList>
    </citation>
    <scope>NUCLEOTIDE SEQUENCE [LARGE SCALE GENOMIC DNA]</scope>
    <source>
        <strain evidence="10 11">MK1</strain>
    </source>
</reference>
<dbReference type="STRING" id="671065.MetMK1DRAFT_00001190"/>
<organism evidence="10 11">
    <name type="scientific">Metallosphaera yellowstonensis MK1</name>
    <dbReference type="NCBI Taxonomy" id="671065"/>
    <lineage>
        <taxon>Archaea</taxon>
        <taxon>Thermoproteota</taxon>
        <taxon>Thermoprotei</taxon>
        <taxon>Sulfolobales</taxon>
        <taxon>Sulfolobaceae</taxon>
        <taxon>Metallosphaera</taxon>
    </lineage>
</organism>
<feature type="transmembrane region" description="Helical" evidence="8">
    <location>
        <begin position="387"/>
        <end position="412"/>
    </location>
</feature>
<dbReference type="FunFam" id="1.20.1250.20:FF:000503">
    <property type="entry name" value="Drug resistance transporter, EmrB/QacA subfamily"/>
    <property type="match status" value="1"/>
</dbReference>
<dbReference type="CDD" id="cd17321">
    <property type="entry name" value="MFS_MMR_MDR_like"/>
    <property type="match status" value="1"/>
</dbReference>
<feature type="transmembrane region" description="Helical" evidence="8">
    <location>
        <begin position="160"/>
        <end position="179"/>
    </location>
</feature>
<dbReference type="Gene3D" id="1.20.1720.10">
    <property type="entry name" value="Multidrug resistance protein D"/>
    <property type="match status" value="1"/>
</dbReference>
<feature type="transmembrane region" description="Helical" evidence="8">
    <location>
        <begin position="43"/>
        <end position="63"/>
    </location>
</feature>
<dbReference type="eggNOG" id="arCOG00144">
    <property type="taxonomic scope" value="Archaea"/>
</dbReference>
<dbReference type="InterPro" id="IPR011701">
    <property type="entry name" value="MFS"/>
</dbReference>
<gene>
    <name evidence="10" type="ORF">MetMK1DRAFT_00001190</name>
</gene>
<dbReference type="Pfam" id="PF07690">
    <property type="entry name" value="MFS_1"/>
    <property type="match status" value="1"/>
</dbReference>
<evidence type="ECO:0000313" key="10">
    <source>
        <dbReference type="EMBL" id="EHP71310.1"/>
    </source>
</evidence>
<name>H2C0P8_9CREN</name>
<protein>
    <submittedName>
        <fullName evidence="10">Drug resistance transporter, EmrB/QacA subfamily</fullName>
    </submittedName>
</protein>
<evidence type="ECO:0000256" key="4">
    <source>
        <dbReference type="ARBA" id="ARBA00022475"/>
    </source>
</evidence>
<dbReference type="EMBL" id="JH597755">
    <property type="protein sequence ID" value="EHP71310.1"/>
    <property type="molecule type" value="Genomic_DNA"/>
</dbReference>
<dbReference type="Proteomes" id="UP000003980">
    <property type="component" value="Unassembled WGS sequence"/>
</dbReference>
<dbReference type="PROSITE" id="PS50850">
    <property type="entry name" value="MFS"/>
    <property type="match status" value="1"/>
</dbReference>
<keyword evidence="6 8" id="KW-1133">Transmembrane helix</keyword>
<feature type="transmembrane region" description="Helical" evidence="8">
    <location>
        <begin position="289"/>
        <end position="311"/>
    </location>
</feature>
<feature type="transmembrane region" description="Helical" evidence="8">
    <location>
        <begin position="191"/>
        <end position="211"/>
    </location>
</feature>
<dbReference type="PANTHER" id="PTHR42718:SF9">
    <property type="entry name" value="MAJOR FACILITATOR SUPERFAMILY MULTIDRUG TRANSPORTER MFSC"/>
    <property type="match status" value="1"/>
</dbReference>
<dbReference type="HOGENOM" id="CLU_000960_28_3_2"/>
<dbReference type="PANTHER" id="PTHR42718">
    <property type="entry name" value="MAJOR FACILITATOR SUPERFAMILY MULTIDRUG TRANSPORTER MFSC"/>
    <property type="match status" value="1"/>
</dbReference>
<proteinExistence type="inferred from homology"/>
<feature type="transmembrane region" description="Helical" evidence="8">
    <location>
        <begin position="438"/>
        <end position="459"/>
    </location>
</feature>
<evidence type="ECO:0000259" key="9">
    <source>
        <dbReference type="PROSITE" id="PS50850"/>
    </source>
</evidence>
<feature type="transmembrane region" description="Helical" evidence="8">
    <location>
        <begin position="130"/>
        <end position="154"/>
    </location>
</feature>
<evidence type="ECO:0000256" key="8">
    <source>
        <dbReference type="SAM" id="Phobius"/>
    </source>
</evidence>
<evidence type="ECO:0000256" key="5">
    <source>
        <dbReference type="ARBA" id="ARBA00022692"/>
    </source>
</evidence>
<accession>H2C0P8</accession>
<keyword evidence="7 8" id="KW-0472">Membrane</keyword>
<evidence type="ECO:0000256" key="2">
    <source>
        <dbReference type="ARBA" id="ARBA00008537"/>
    </source>
</evidence>